<accession>A0A497F3I6</accession>
<gene>
    <name evidence="1" type="ORF">DRJ26_02445</name>
</gene>
<proteinExistence type="predicted"/>
<reference evidence="1 2" key="1">
    <citation type="submission" date="2018-06" db="EMBL/GenBank/DDBJ databases">
        <title>Extensive metabolic versatility and redundancy in microbially diverse, dynamic hydrothermal sediments.</title>
        <authorList>
            <person name="Dombrowski N."/>
            <person name="Teske A."/>
            <person name="Baker B.J."/>
        </authorList>
    </citation>
    <scope>NUCLEOTIDE SEQUENCE [LARGE SCALE GENOMIC DNA]</scope>
    <source>
        <strain evidence="1">B20_G2</strain>
    </source>
</reference>
<evidence type="ECO:0000313" key="1">
    <source>
        <dbReference type="EMBL" id="RLE53997.1"/>
    </source>
</evidence>
<dbReference type="Proteomes" id="UP000269499">
    <property type="component" value="Unassembled WGS sequence"/>
</dbReference>
<organism evidence="1 2">
    <name type="scientific">Thermoproteota archaeon</name>
    <dbReference type="NCBI Taxonomy" id="2056631"/>
    <lineage>
        <taxon>Archaea</taxon>
        <taxon>Thermoproteota</taxon>
    </lineage>
</organism>
<protein>
    <submittedName>
        <fullName evidence="1">Uncharacterized protein</fullName>
    </submittedName>
</protein>
<name>A0A497F3I6_9CREN</name>
<evidence type="ECO:0000313" key="2">
    <source>
        <dbReference type="Proteomes" id="UP000269499"/>
    </source>
</evidence>
<sequence length="129" mass="15022">MKVLPRGMMTTLVIELPESDLARRMEIISELHRNRIIYDVDEAGNILIDGFELEKVKEPRSDYFFIKYELSDGALTKWVYVRAKEPGTYYRIKAMHCSSAKSYIKALKRRMLPSSYVKLAICAQKVLEK</sequence>
<comment type="caution">
    <text evidence="1">The sequence shown here is derived from an EMBL/GenBank/DDBJ whole genome shotgun (WGS) entry which is preliminary data.</text>
</comment>
<dbReference type="EMBL" id="QMRA01000039">
    <property type="protein sequence ID" value="RLE53997.1"/>
    <property type="molecule type" value="Genomic_DNA"/>
</dbReference>
<dbReference type="AlphaFoldDB" id="A0A497F3I6"/>